<evidence type="ECO:0000256" key="1">
    <source>
        <dbReference type="ARBA" id="ARBA00004370"/>
    </source>
</evidence>
<keyword evidence="6" id="KW-1185">Reference proteome</keyword>
<protein>
    <submittedName>
        <fullName evidence="5">Uncharacterized protein</fullName>
    </submittedName>
</protein>
<reference evidence="5 6" key="1">
    <citation type="submission" date="2024-08" db="EMBL/GenBank/DDBJ databases">
        <title>Gnathostoma spinigerum genome.</title>
        <authorList>
            <person name="Gonzalez-Bertolin B."/>
            <person name="Monzon S."/>
            <person name="Zaballos A."/>
            <person name="Jimenez P."/>
            <person name="Dekumyoy P."/>
            <person name="Varona S."/>
            <person name="Cuesta I."/>
            <person name="Sumanam S."/>
            <person name="Adisakwattana P."/>
            <person name="Gasser R.B."/>
            <person name="Hernandez-Gonzalez A."/>
            <person name="Young N.D."/>
            <person name="Perteguer M.J."/>
        </authorList>
    </citation>
    <scope>NUCLEOTIDE SEQUENCE [LARGE SCALE GENOMIC DNA]</scope>
    <source>
        <strain evidence="5">AL3</strain>
        <tissue evidence="5">Liver</tissue>
    </source>
</reference>
<comment type="caution">
    <text evidence="5">The sequence shown here is derived from an EMBL/GenBank/DDBJ whole genome shotgun (WGS) entry which is preliminary data.</text>
</comment>
<feature type="transmembrane region" description="Helical" evidence="4">
    <location>
        <begin position="84"/>
        <end position="103"/>
    </location>
</feature>
<feature type="transmembrane region" description="Helical" evidence="4">
    <location>
        <begin position="170"/>
        <end position="191"/>
    </location>
</feature>
<proteinExistence type="inferred from homology"/>
<dbReference type="AlphaFoldDB" id="A0ABD6EUY6"/>
<keyword evidence="4" id="KW-1133">Transmembrane helix</keyword>
<keyword evidence="4" id="KW-0812">Transmembrane</keyword>
<feature type="transmembrane region" description="Helical" evidence="4">
    <location>
        <begin position="145"/>
        <end position="164"/>
    </location>
</feature>
<comment type="subcellular location">
    <subcellularLocation>
        <location evidence="1">Membrane</location>
    </subcellularLocation>
</comment>
<dbReference type="Proteomes" id="UP001608902">
    <property type="component" value="Unassembled WGS sequence"/>
</dbReference>
<sequence>MYDIILAILKFYFLQGLAFFYLFTFRVGYEWFKFYVFPGITFAMVFEFFCYGCCIGSLLMSVYNIWNAYYVEGTGKQPSLYEGMLPMFLPTVLFISSVCWAAYSPGAVADADHRVFYWTMGTVFSNITCRLIIAQMTSTRCEKSNRLLSFYCSVAAVSLSGYLSSYYELLLLRAACIIVTIAHVHYGVCLVRQLCCHFGINAFSVEYLKSRKTVENLEGNVPEKGN</sequence>
<keyword evidence="3 4" id="KW-0472">Membrane</keyword>
<dbReference type="GO" id="GO:0008610">
    <property type="term" value="P:lipid biosynthetic process"/>
    <property type="evidence" value="ECO:0007669"/>
    <property type="project" value="UniProtKB-ARBA"/>
</dbReference>
<dbReference type="PANTHER" id="PTHR10414">
    <property type="entry name" value="ETHANOLAMINEPHOSPHOTRANSFERASE"/>
    <property type="match status" value="1"/>
</dbReference>
<organism evidence="5 6">
    <name type="scientific">Gnathostoma spinigerum</name>
    <dbReference type="NCBI Taxonomy" id="75299"/>
    <lineage>
        <taxon>Eukaryota</taxon>
        <taxon>Metazoa</taxon>
        <taxon>Ecdysozoa</taxon>
        <taxon>Nematoda</taxon>
        <taxon>Chromadorea</taxon>
        <taxon>Rhabditida</taxon>
        <taxon>Spirurina</taxon>
        <taxon>Gnathostomatomorpha</taxon>
        <taxon>Gnathostomatoidea</taxon>
        <taxon>Gnathostomatidae</taxon>
        <taxon>Gnathostoma</taxon>
    </lineage>
</organism>
<feature type="transmembrane region" description="Helical" evidence="4">
    <location>
        <begin position="115"/>
        <end position="133"/>
    </location>
</feature>
<name>A0ABD6EUY6_9BILA</name>
<dbReference type="EMBL" id="JBGFUD010010469">
    <property type="protein sequence ID" value="MFH4982917.1"/>
    <property type="molecule type" value="Genomic_DNA"/>
</dbReference>
<gene>
    <name evidence="5" type="ORF">AB6A40_009626</name>
</gene>
<dbReference type="PANTHER" id="PTHR10414:SF71">
    <property type="entry name" value="FI05338P"/>
    <property type="match status" value="1"/>
</dbReference>
<accession>A0ABD6EUY6</accession>
<evidence type="ECO:0000313" key="6">
    <source>
        <dbReference type="Proteomes" id="UP001608902"/>
    </source>
</evidence>
<dbReference type="GO" id="GO:0016020">
    <property type="term" value="C:membrane"/>
    <property type="evidence" value="ECO:0007669"/>
    <property type="project" value="UniProtKB-SubCell"/>
</dbReference>
<comment type="similarity">
    <text evidence="2">Belongs to the CDP-alcohol phosphatidyltransferase class-I family.</text>
</comment>
<evidence type="ECO:0000256" key="3">
    <source>
        <dbReference type="ARBA" id="ARBA00023136"/>
    </source>
</evidence>
<dbReference type="InterPro" id="IPR014472">
    <property type="entry name" value="CHOPT"/>
</dbReference>
<evidence type="ECO:0000256" key="4">
    <source>
        <dbReference type="SAM" id="Phobius"/>
    </source>
</evidence>
<feature type="transmembrane region" description="Helical" evidence="4">
    <location>
        <begin position="12"/>
        <end position="29"/>
    </location>
</feature>
<evidence type="ECO:0000313" key="5">
    <source>
        <dbReference type="EMBL" id="MFH4982917.1"/>
    </source>
</evidence>
<feature type="transmembrane region" description="Helical" evidence="4">
    <location>
        <begin position="35"/>
        <end position="63"/>
    </location>
</feature>
<evidence type="ECO:0000256" key="2">
    <source>
        <dbReference type="ARBA" id="ARBA00010441"/>
    </source>
</evidence>